<evidence type="ECO:0000256" key="6">
    <source>
        <dbReference type="ARBA" id="ARBA00022840"/>
    </source>
</evidence>
<keyword evidence="7" id="KW-0694">RNA-binding</keyword>
<protein>
    <recommendedName>
        <fullName evidence="2">RNA helicase</fullName>
        <ecNumber evidence="2">3.6.4.13</ecNumber>
    </recommendedName>
</protein>
<feature type="region of interest" description="Disordered" evidence="9">
    <location>
        <begin position="1244"/>
        <end position="1265"/>
    </location>
</feature>
<dbReference type="PhylomeDB" id="T1JBZ2"/>
<dbReference type="GO" id="GO:0003725">
    <property type="term" value="F:double-stranded RNA binding"/>
    <property type="evidence" value="ECO:0007669"/>
    <property type="project" value="InterPro"/>
</dbReference>
<feature type="region of interest" description="Disordered" evidence="9">
    <location>
        <begin position="666"/>
        <end position="697"/>
    </location>
</feature>
<dbReference type="Gene3D" id="3.40.50.300">
    <property type="entry name" value="P-loop containing nucleotide triphosphate hydrolases"/>
    <property type="match status" value="2"/>
</dbReference>
<dbReference type="GO" id="GO:0045944">
    <property type="term" value="P:positive regulation of transcription by RNA polymerase II"/>
    <property type="evidence" value="ECO:0007669"/>
    <property type="project" value="TreeGrafter"/>
</dbReference>
<evidence type="ECO:0000259" key="12">
    <source>
        <dbReference type="PROSITE" id="PS51194"/>
    </source>
</evidence>
<feature type="region of interest" description="Disordered" evidence="9">
    <location>
        <begin position="1926"/>
        <end position="1982"/>
    </location>
</feature>
<feature type="compositionally biased region" description="Low complexity" evidence="9">
    <location>
        <begin position="1963"/>
        <end position="1973"/>
    </location>
</feature>
<evidence type="ECO:0000259" key="11">
    <source>
        <dbReference type="PROSITE" id="PS51192"/>
    </source>
</evidence>
<dbReference type="Pfam" id="PF00271">
    <property type="entry name" value="Helicase_C"/>
    <property type="match status" value="1"/>
</dbReference>
<feature type="compositionally biased region" description="Polar residues" evidence="9">
    <location>
        <begin position="755"/>
        <end position="771"/>
    </location>
</feature>
<dbReference type="GO" id="GO:0005524">
    <property type="term" value="F:ATP binding"/>
    <property type="evidence" value="ECO:0007669"/>
    <property type="project" value="UniProtKB-KW"/>
</dbReference>
<dbReference type="PROSITE" id="PS00690">
    <property type="entry name" value="DEAH_ATP_HELICASE"/>
    <property type="match status" value="1"/>
</dbReference>
<dbReference type="InterPro" id="IPR014720">
    <property type="entry name" value="dsRBD_dom"/>
</dbReference>
<dbReference type="FunFam" id="3.40.50.300:FF:000677">
    <property type="entry name" value="ATP-dependent RNA helicase A"/>
    <property type="match status" value="1"/>
</dbReference>
<dbReference type="PANTHER" id="PTHR18934">
    <property type="entry name" value="ATP-DEPENDENT RNA HELICASE"/>
    <property type="match status" value="1"/>
</dbReference>
<dbReference type="InterPro" id="IPR001650">
    <property type="entry name" value="Helicase_C-like"/>
</dbReference>
<feature type="compositionally biased region" description="Gly residues" evidence="9">
    <location>
        <begin position="1875"/>
        <end position="1892"/>
    </location>
</feature>
<dbReference type="InterPro" id="IPR044445">
    <property type="entry name" value="DHX9_DSRM_1"/>
</dbReference>
<evidence type="ECO:0000256" key="9">
    <source>
        <dbReference type="SAM" id="MobiDB-lite"/>
    </source>
</evidence>
<organism evidence="13 14">
    <name type="scientific">Strigamia maritima</name>
    <name type="common">European centipede</name>
    <name type="synonym">Geophilus maritimus</name>
    <dbReference type="NCBI Taxonomy" id="126957"/>
    <lineage>
        <taxon>Eukaryota</taxon>
        <taxon>Metazoa</taxon>
        <taxon>Ecdysozoa</taxon>
        <taxon>Arthropoda</taxon>
        <taxon>Myriapoda</taxon>
        <taxon>Chilopoda</taxon>
        <taxon>Pleurostigmophora</taxon>
        <taxon>Geophilomorpha</taxon>
        <taxon>Linotaeniidae</taxon>
        <taxon>Strigamia</taxon>
    </lineage>
</organism>
<dbReference type="eggNOG" id="KOG0244">
    <property type="taxonomic scope" value="Eukaryota"/>
</dbReference>
<feature type="compositionally biased region" description="Acidic residues" evidence="9">
    <location>
        <begin position="666"/>
        <end position="682"/>
    </location>
</feature>
<feature type="compositionally biased region" description="Gly residues" evidence="9">
    <location>
        <begin position="897"/>
        <end position="906"/>
    </location>
</feature>
<feature type="domain" description="DRBM" evidence="10">
    <location>
        <begin position="801"/>
        <end position="869"/>
    </location>
</feature>
<dbReference type="GO" id="GO:0016887">
    <property type="term" value="F:ATP hydrolysis activity"/>
    <property type="evidence" value="ECO:0007669"/>
    <property type="project" value="TreeGrafter"/>
</dbReference>
<feature type="region of interest" description="Disordered" evidence="9">
    <location>
        <begin position="399"/>
        <end position="425"/>
    </location>
</feature>
<dbReference type="InterPro" id="IPR007502">
    <property type="entry name" value="Helicase-assoc_dom"/>
</dbReference>
<keyword evidence="14" id="KW-1185">Reference proteome</keyword>
<dbReference type="SUPFAM" id="SSF52540">
    <property type="entry name" value="P-loop containing nucleoside triphosphate hydrolases"/>
    <property type="match status" value="1"/>
</dbReference>
<keyword evidence="6" id="KW-0067">ATP-binding</keyword>
<keyword evidence="8" id="KW-0175">Coiled coil</keyword>
<evidence type="ECO:0000256" key="3">
    <source>
        <dbReference type="ARBA" id="ARBA00022741"/>
    </source>
</evidence>
<dbReference type="GO" id="GO:0003724">
    <property type="term" value="F:RNA helicase activity"/>
    <property type="evidence" value="ECO:0007669"/>
    <property type="project" value="UniProtKB-EC"/>
</dbReference>
<feature type="region of interest" description="Disordered" evidence="9">
    <location>
        <begin position="1783"/>
        <end position="1892"/>
    </location>
</feature>
<dbReference type="SMART" id="SM00847">
    <property type="entry name" value="HA2"/>
    <property type="match status" value="1"/>
</dbReference>
<evidence type="ECO:0000259" key="10">
    <source>
        <dbReference type="PROSITE" id="PS50137"/>
    </source>
</evidence>
<dbReference type="EC" id="3.6.4.13" evidence="2"/>
<dbReference type="InterPro" id="IPR014001">
    <property type="entry name" value="Helicase_ATP-bd"/>
</dbReference>
<dbReference type="InterPro" id="IPR002464">
    <property type="entry name" value="DNA/RNA_helicase_DEAH_CS"/>
</dbReference>
<evidence type="ECO:0000256" key="7">
    <source>
        <dbReference type="PROSITE-ProRule" id="PRU00266"/>
    </source>
</evidence>
<dbReference type="SUPFAM" id="SSF54768">
    <property type="entry name" value="dsRNA-binding domain-like"/>
    <property type="match status" value="2"/>
</dbReference>
<evidence type="ECO:0000313" key="14">
    <source>
        <dbReference type="Proteomes" id="UP000014500"/>
    </source>
</evidence>
<feature type="compositionally biased region" description="Gly residues" evidence="9">
    <location>
        <begin position="1843"/>
        <end position="1865"/>
    </location>
</feature>
<dbReference type="EnsemblMetazoa" id="SMAR011298-RA">
    <property type="protein sequence ID" value="SMAR011298-PA"/>
    <property type="gene ID" value="SMAR011298"/>
</dbReference>
<dbReference type="FunFam" id="3.40.50.300:FF:000284">
    <property type="entry name" value="probable ATP-dependent RNA helicase YTHDC2"/>
    <property type="match status" value="1"/>
</dbReference>
<dbReference type="Proteomes" id="UP000014500">
    <property type="component" value="Unassembled WGS sequence"/>
</dbReference>
<dbReference type="PROSITE" id="PS51194">
    <property type="entry name" value="HELICASE_CTER"/>
    <property type="match status" value="1"/>
</dbReference>
<keyword evidence="3" id="KW-0547">Nucleotide-binding</keyword>
<dbReference type="PANTHER" id="PTHR18934:SF119">
    <property type="entry name" value="ATP-DEPENDENT RNA HELICASE A"/>
    <property type="match status" value="1"/>
</dbReference>
<dbReference type="PROSITE" id="PS50137">
    <property type="entry name" value="DS_RBD"/>
    <property type="match status" value="1"/>
</dbReference>
<dbReference type="InterPro" id="IPR048333">
    <property type="entry name" value="HA2_WH"/>
</dbReference>
<feature type="domain" description="Helicase ATP-binding" evidence="11">
    <location>
        <begin position="1051"/>
        <end position="1217"/>
    </location>
</feature>
<dbReference type="GO" id="GO:1990904">
    <property type="term" value="C:ribonucleoprotein complex"/>
    <property type="evidence" value="ECO:0007669"/>
    <property type="project" value="TreeGrafter"/>
</dbReference>
<feature type="domain" description="Helicase C-terminal" evidence="12">
    <location>
        <begin position="1289"/>
        <end position="1462"/>
    </location>
</feature>
<evidence type="ECO:0000256" key="2">
    <source>
        <dbReference type="ARBA" id="ARBA00012552"/>
    </source>
</evidence>
<dbReference type="GO" id="GO:0050684">
    <property type="term" value="P:regulation of mRNA processing"/>
    <property type="evidence" value="ECO:0007669"/>
    <property type="project" value="TreeGrafter"/>
</dbReference>
<keyword evidence="5" id="KW-0347">Helicase</keyword>
<dbReference type="STRING" id="126957.T1JBZ2"/>
<feature type="region of interest" description="Disordered" evidence="9">
    <location>
        <begin position="750"/>
        <end position="771"/>
    </location>
</feature>
<reference evidence="14" key="1">
    <citation type="submission" date="2011-05" db="EMBL/GenBank/DDBJ databases">
        <authorList>
            <person name="Richards S.R."/>
            <person name="Qu J."/>
            <person name="Jiang H."/>
            <person name="Jhangiani S.N."/>
            <person name="Agravi P."/>
            <person name="Goodspeed R."/>
            <person name="Gross S."/>
            <person name="Mandapat C."/>
            <person name="Jackson L."/>
            <person name="Mathew T."/>
            <person name="Pu L."/>
            <person name="Thornton R."/>
            <person name="Saada N."/>
            <person name="Wilczek-Boney K.B."/>
            <person name="Lee S."/>
            <person name="Kovar C."/>
            <person name="Wu Y."/>
            <person name="Scherer S.E."/>
            <person name="Worley K.C."/>
            <person name="Muzny D.M."/>
            <person name="Gibbs R."/>
        </authorList>
    </citation>
    <scope>NUCLEOTIDE SEQUENCE</scope>
    <source>
        <strain evidence="14">Brora</strain>
    </source>
</reference>
<dbReference type="HOGENOM" id="CLU_234243_0_0_1"/>
<dbReference type="GO" id="GO:0005730">
    <property type="term" value="C:nucleolus"/>
    <property type="evidence" value="ECO:0007669"/>
    <property type="project" value="TreeGrafter"/>
</dbReference>
<dbReference type="Pfam" id="PF00035">
    <property type="entry name" value="dsrm"/>
    <property type="match status" value="1"/>
</dbReference>
<dbReference type="PROSITE" id="PS51192">
    <property type="entry name" value="HELICASE_ATP_BIND_1"/>
    <property type="match status" value="1"/>
</dbReference>
<evidence type="ECO:0000313" key="13">
    <source>
        <dbReference type="EnsemblMetazoa" id="SMAR011298-PA"/>
    </source>
</evidence>
<evidence type="ECO:0000256" key="5">
    <source>
        <dbReference type="ARBA" id="ARBA00022806"/>
    </source>
</evidence>
<dbReference type="SMART" id="SM00487">
    <property type="entry name" value="DEXDc"/>
    <property type="match status" value="1"/>
</dbReference>
<dbReference type="SMART" id="SM00358">
    <property type="entry name" value="DSRM"/>
    <property type="match status" value="2"/>
</dbReference>
<dbReference type="Pfam" id="PF21010">
    <property type="entry name" value="HA2_C"/>
    <property type="match status" value="1"/>
</dbReference>
<comment type="similarity">
    <text evidence="1">Belongs to the DEAD box helicase family. DEAH subfamily.</text>
</comment>
<dbReference type="CDD" id="cd18791">
    <property type="entry name" value="SF2_C_RHA"/>
    <property type="match status" value="1"/>
</dbReference>
<dbReference type="eggNOG" id="KOG0921">
    <property type="taxonomic scope" value="Eukaryota"/>
</dbReference>
<dbReference type="EMBL" id="JH432044">
    <property type="status" value="NOT_ANNOTATED_CDS"/>
    <property type="molecule type" value="Genomic_DNA"/>
</dbReference>
<dbReference type="Pfam" id="PF00270">
    <property type="entry name" value="DEAD"/>
    <property type="match status" value="1"/>
</dbReference>
<proteinExistence type="inferred from homology"/>
<accession>T1JBZ2</accession>
<dbReference type="GO" id="GO:0043138">
    <property type="term" value="F:3'-5' DNA helicase activity"/>
    <property type="evidence" value="ECO:0007669"/>
    <property type="project" value="TreeGrafter"/>
</dbReference>
<name>T1JBZ2_STRMM</name>
<dbReference type="Pfam" id="PF25764">
    <property type="entry name" value="KIF21A_4th"/>
    <property type="match status" value="1"/>
</dbReference>
<dbReference type="SMART" id="SM01114">
    <property type="entry name" value="CXC"/>
    <property type="match status" value="1"/>
</dbReference>
<dbReference type="InterPro" id="IPR027417">
    <property type="entry name" value="P-loop_NTPase"/>
</dbReference>
<dbReference type="Pfam" id="PF04408">
    <property type="entry name" value="WHD_HA2"/>
    <property type="match status" value="1"/>
</dbReference>
<feature type="compositionally biased region" description="Gly residues" evidence="9">
    <location>
        <begin position="1819"/>
        <end position="1831"/>
    </location>
</feature>
<evidence type="ECO:0000256" key="4">
    <source>
        <dbReference type="ARBA" id="ARBA00022801"/>
    </source>
</evidence>
<feature type="region of interest" description="Disordered" evidence="9">
    <location>
        <begin position="881"/>
        <end position="910"/>
    </location>
</feature>
<evidence type="ECO:0000256" key="8">
    <source>
        <dbReference type="SAM" id="Coils"/>
    </source>
</evidence>
<dbReference type="SMART" id="SM00490">
    <property type="entry name" value="HELICc"/>
    <property type="match status" value="1"/>
</dbReference>
<reference evidence="13" key="2">
    <citation type="submission" date="2015-02" db="UniProtKB">
        <authorList>
            <consortium name="EnsemblMetazoa"/>
        </authorList>
    </citation>
    <scope>IDENTIFICATION</scope>
</reference>
<feature type="coiled-coil region" evidence="8">
    <location>
        <begin position="141"/>
        <end position="241"/>
    </location>
</feature>
<evidence type="ECO:0000256" key="1">
    <source>
        <dbReference type="ARBA" id="ARBA00008792"/>
    </source>
</evidence>
<dbReference type="InterPro" id="IPR033467">
    <property type="entry name" value="Tesmin/TSO1-like_CXC"/>
</dbReference>
<dbReference type="CDD" id="cd19854">
    <property type="entry name" value="DSRM_DHX9_rpt1"/>
    <property type="match status" value="1"/>
</dbReference>
<dbReference type="InterPro" id="IPR011545">
    <property type="entry name" value="DEAD/DEAH_box_helicase_dom"/>
</dbReference>
<dbReference type="FunFam" id="3.30.160.20:FF:000026">
    <property type="entry name" value="ATP-dependent RNA helicase A"/>
    <property type="match status" value="1"/>
</dbReference>
<sequence length="1982" mass="221612">MQTGLTEPDHTICKETVKSKDKEILRLTTDLKRALTQTTKMYEKALVAETARDRLNKKLAILSEKTGVTVDLMNQSLNMSFTAELRDQLDAMKEVHEKVVDIQIDQNNENEDLKMFVASDSEEPDEDNGTCGEETPRSAYVKEHTMKQAEMNRELNDLNRALALKEDLASQLKMSETEFDLMKRQYESDFEKMQLQIAELEKQKDAILKNPRASELTTKRVHELESEMSVMRKKINEQSKLIRLKELSDEKARKLHDEIQGMKQMRVKLIRQMRQESDKYRQWKLTKDREVAQLKQQNRRRQVEFVRMEQTHSKQQNVMRRKMEEAVAANKRLKDALALRQSAAEKRIDSTREHKNAAKIQAWLKREIEIISSAKEAKHCLESLMEDRKSVVEELTNLRKQLNSDEPPSKKFSGDHSNSSGDELTSIQEKISALEKDQELRTVQIADMQQKIIDANQEEKRDKWENIQSMTDAKQAMKWMFEEMTNIKVEATISTSEQKDLVASLEEWKKNSSKMRDEMMKMENNMKRMRVMHDEELMRVARENEEKVLFLLRQMATVTADEDTFNASEIENSVRERLDFQEKEIANLSGIYDEFQKKAAEVDNLKRELMVMRLSGRKGSLFPELRDFSGSPAFNKTPQLAKKVLLRKPILKKSIVRMSHSRLFNVDEDEDEMDDDSEDPDDPDYKLTPKVATSPESDDCATQKYKRISDSKCNCKTDCKTQRCSCKKGTRFCSDACGCKSKFCVNRENRDSENLDGSSGQEKSVNKTFTQSPSSSTLVLCESNRLVPAEIKELKLNMGDQCKAFLYGWCGRQKVTPQYEVRTAGSKFRQRFLCEVRVDGFDYVGVGNSTNKKDSQANAAKDFLMYLIRVGKVQQSEIPATDLPVINEESGASSGSGFDGVDGGDSGNLPLPPHQSLGLTPSFKQETNPDYNQGFNPYTRGPPVNYMDRLAEKRKLEEVSEVGYLMLLLYGAEDVDVNASIHGNWTIDNAKSRLHQFLQQNKITADYKYSQVGPDHNSTGYQRQLDIDSNLKMRLEDRLKLPIAQTKQQILDTINRNPVIIIRGATGCGKTTQVPQFILDSYIDAGHGSECSIIVTQPRRISAVSVAERVAEERGEDIGVSTGYSVRFESVLARPYGAVMFCTVGVLLRKLESGLRGVSHIIVDEIHERDLNTDFVMVVLRDMVMTYQHMRLILMSATIDTSMFSNYFNNCPIVEVLGRSYPVQEYYLEDCIQMLSFVPPIESRKKKDKDDAPDDEMDENLNKVVGPDYSDATRQSMARLNEKELSFELIEALLHYVEGLRIPGAVLIFLPGWNLIFCLMRHLQQHSVFGSPAYLILPLHSQIPREEQHRVFEPVRDGVTKIILATNIAETSITINDVVYVIDSCKAKMKMFTAHNNMTNYATVWASKTNLEQRRGRAGRVRPGFCFHLCSRARLDKLEAHTTPEIFRTPLHEIALAIKLLRLGQIADFLAKAIEPPPIDAVIESEVMLRELGALDKVDELTPLGKILARLPVEPRLGKMIILGCVFGCGDAMCTIAAYSSTFPDPFVTGIDQRRLTWQQRQFSGSRSSDHVALISAFQAWDDARMGGEEAEFAFCEQKGLSVPTLRVTWEAKNQLRELLQMAGFSEDCMCPQIMNFTGPDPKLDMVIALLCMGYYPNVCYHKEKRKVLTTEMKAALIHKSSIRTRAVSCKQMTMVTPIHLLLFGSRKVEYVNGIVKLDNWINLKMPVESAARTVAIRPAIEALIVRACSDPESTTDIKSNTDDKTVNIVRQLCRPSAIITQTEPQSTPGMNYPRPPPAFGFRPPKRFRGSSWSSSGGNWRGGGSSMGGGNDNASEGRSVQIGRGGNWGGGGGGGGRGGNWGGDGGRGRNWNGNNGVGGGGGGNWNSGGNGGPYRNSGGSGGGYGNSGGGGGGYGNSGGSGGGYGNSGGSGGGYGDSGGSGGGYGNSGGSGGGFGNSGGRGMYGMPRRGSGRPFQRGGGYNL</sequence>
<dbReference type="Gene3D" id="1.20.120.1080">
    <property type="match status" value="1"/>
</dbReference>
<keyword evidence="4" id="KW-0378">Hydrolase</keyword>
<feature type="compositionally biased region" description="Polar residues" evidence="9">
    <location>
        <begin position="415"/>
        <end position="425"/>
    </location>
</feature>
<dbReference type="Gene3D" id="3.30.160.20">
    <property type="match status" value="1"/>
</dbReference>
<feature type="compositionally biased region" description="Gly residues" evidence="9">
    <location>
        <begin position="1926"/>
        <end position="1962"/>
    </location>
</feature>